<feature type="region of interest" description="Disordered" evidence="1">
    <location>
        <begin position="106"/>
        <end position="172"/>
    </location>
</feature>
<dbReference type="Gene3D" id="1.10.1660.10">
    <property type="match status" value="1"/>
</dbReference>
<reference evidence="2 3" key="1">
    <citation type="submission" date="2020-05" db="EMBL/GenBank/DDBJ databases">
        <title>Nakamurella sp. DB0629 isolated from air conditioner.</title>
        <authorList>
            <person name="Kim D.H."/>
            <person name="Kim D.-U."/>
        </authorList>
    </citation>
    <scope>NUCLEOTIDE SEQUENCE [LARGE SCALE GENOMIC DNA]</scope>
    <source>
        <strain evidence="2 3">DB0629</strain>
    </source>
</reference>
<evidence type="ECO:0000313" key="2">
    <source>
        <dbReference type="EMBL" id="NNG36234.1"/>
    </source>
</evidence>
<protein>
    <recommendedName>
        <fullName evidence="4">MerR family transcriptional regulator</fullName>
    </recommendedName>
</protein>
<feature type="compositionally biased region" description="Low complexity" evidence="1">
    <location>
        <begin position="132"/>
        <end position="163"/>
    </location>
</feature>
<gene>
    <name evidence="2" type="ORF">HKD39_11010</name>
</gene>
<name>A0A849A5H2_9ACTN</name>
<evidence type="ECO:0000256" key="1">
    <source>
        <dbReference type="SAM" id="MobiDB-lite"/>
    </source>
</evidence>
<proteinExistence type="predicted"/>
<feature type="compositionally biased region" description="Acidic residues" evidence="1">
    <location>
        <begin position="113"/>
        <end position="128"/>
    </location>
</feature>
<organism evidence="2 3">
    <name type="scientific">Nakamurella aerolata</name>
    <dbReference type="NCBI Taxonomy" id="1656892"/>
    <lineage>
        <taxon>Bacteria</taxon>
        <taxon>Bacillati</taxon>
        <taxon>Actinomycetota</taxon>
        <taxon>Actinomycetes</taxon>
        <taxon>Nakamurellales</taxon>
        <taxon>Nakamurellaceae</taxon>
        <taxon>Nakamurella</taxon>
    </lineage>
</organism>
<accession>A0A849A5H2</accession>
<dbReference type="RefSeq" id="WP_171199904.1">
    <property type="nucleotide sequence ID" value="NZ_JABEND010000005.1"/>
</dbReference>
<dbReference type="EMBL" id="JABEND010000005">
    <property type="protein sequence ID" value="NNG36234.1"/>
    <property type="molecule type" value="Genomic_DNA"/>
</dbReference>
<comment type="caution">
    <text evidence="2">The sequence shown here is derived from an EMBL/GenBank/DDBJ whole genome shotgun (WGS) entry which is preliminary data.</text>
</comment>
<evidence type="ECO:0008006" key="4">
    <source>
        <dbReference type="Google" id="ProtNLM"/>
    </source>
</evidence>
<keyword evidence="3" id="KW-1185">Reference proteome</keyword>
<dbReference type="Proteomes" id="UP000562984">
    <property type="component" value="Unassembled WGS sequence"/>
</dbReference>
<dbReference type="Pfam" id="PF13591">
    <property type="entry name" value="MerR_2"/>
    <property type="match status" value="1"/>
</dbReference>
<sequence length="172" mass="18601">MSQPPRVQRHYRLSIRDLSPEGRPLVTIEMLAVESGLHPELVQRLIALGALEPVGGTSSQPRYPRDAAAILARIVRLRGDLGLNYAGALLANELLSRIQLLERQLRLQPPDTDAPDTEAEAGEITDSDADAHQGAAQQDAAQQDSAQQDSAQQDSAQQESAKQGSAQPDPER</sequence>
<evidence type="ECO:0000313" key="3">
    <source>
        <dbReference type="Proteomes" id="UP000562984"/>
    </source>
</evidence>
<dbReference type="AlphaFoldDB" id="A0A849A5H2"/>